<dbReference type="InterPro" id="IPR036070">
    <property type="entry name" value="Nop_dom_sf"/>
</dbReference>
<dbReference type="OrthoDB" id="4771285at2759"/>
<evidence type="ECO:0000313" key="12">
    <source>
        <dbReference type="Proteomes" id="UP000094336"/>
    </source>
</evidence>
<dbReference type="Gene3D" id="1.10.287.4070">
    <property type="match status" value="1"/>
</dbReference>
<evidence type="ECO:0000259" key="10">
    <source>
        <dbReference type="PROSITE" id="PS51358"/>
    </source>
</evidence>
<dbReference type="InterPro" id="IPR042239">
    <property type="entry name" value="Nop_C"/>
</dbReference>
<comment type="subcellular location">
    <subcellularLocation>
        <location evidence="1">Nucleus</location>
    </subcellularLocation>
</comment>
<keyword evidence="7" id="KW-0539">Nucleus</keyword>
<evidence type="ECO:0000256" key="3">
    <source>
        <dbReference type="ARBA" id="ARBA00022664"/>
    </source>
</evidence>
<dbReference type="InterPro" id="IPR002687">
    <property type="entry name" value="Nop_dom"/>
</dbReference>
<dbReference type="GO" id="GO:0045292">
    <property type="term" value="P:mRNA cis splicing, via spliceosome"/>
    <property type="evidence" value="ECO:0007669"/>
    <property type="project" value="EnsemblFungi"/>
</dbReference>
<proteinExistence type="inferred from homology"/>
<accession>A0A1E3QLQ2</accession>
<dbReference type="Pfam" id="PF01798">
    <property type="entry name" value="Nop"/>
    <property type="match status" value="1"/>
</dbReference>
<dbReference type="GO" id="GO:0000244">
    <property type="term" value="P:spliceosomal tri-snRNP complex assembly"/>
    <property type="evidence" value="ECO:0007669"/>
    <property type="project" value="InterPro"/>
</dbReference>
<evidence type="ECO:0000256" key="1">
    <source>
        <dbReference type="ARBA" id="ARBA00004123"/>
    </source>
</evidence>
<dbReference type="RefSeq" id="XP_018983245.1">
    <property type="nucleotide sequence ID" value="XM_019132979.1"/>
</dbReference>
<evidence type="ECO:0000256" key="4">
    <source>
        <dbReference type="ARBA" id="ARBA00022728"/>
    </source>
</evidence>
<dbReference type="GO" id="GO:0046540">
    <property type="term" value="C:U4/U6 x U5 tri-snRNP complex"/>
    <property type="evidence" value="ECO:0007669"/>
    <property type="project" value="EnsemblFungi"/>
</dbReference>
<dbReference type="AlphaFoldDB" id="A0A1E3QLQ2"/>
<keyword evidence="6" id="KW-0508">mRNA splicing</keyword>
<dbReference type="PROSITE" id="PS51358">
    <property type="entry name" value="NOP"/>
    <property type="match status" value="1"/>
</dbReference>
<keyword evidence="12" id="KW-1185">Reference proteome</keyword>
<keyword evidence="8" id="KW-0687">Ribonucleoprotein</keyword>
<dbReference type="Proteomes" id="UP000094336">
    <property type="component" value="Unassembled WGS sequence"/>
</dbReference>
<sequence length="456" mass="50352">MSLQDELLADFASSDESDPELAVPTVDLIATEEVTQALNVDVETYLKQDRELTTQDLLKLVDLGRVSDIKSLSKLQPILEPVLTQIGRYDAEASGTRANFSQEYEFLIKCNDLSSDIIAEIQLIHKHVTLAYSPIFPELETFIQNPVIYSKTVRVLSCDLSSVEDPIKVGELRTFLSGEQVLVLTMAALQQKKQTHNLLNQISTQLIMDICDMVIDLEQTRNTITHYVSSRLSLFAPNITTIVGSYTAAQLISVLGGLKTLAATPSCNIPSLGSNRQIGIGFGNVGVRQKGFLYNCDMVQQFPEDLRKQAMRIISGKLVLAARVDLANSATSAAQSNNSLGVKWRQEIIEKLEKLATPPDDVGVKPLPIPVDTTSKKRGGRRYRKFKEQFAMSDLQKAANRMEFGTMETTVTDAFGRDIGLGMAARHEAGTGRIRKAKAESNNKPKMSKAMAERLK</sequence>
<dbReference type="STRING" id="984486.A0A1E3QLQ2"/>
<dbReference type="GO" id="GO:0003723">
    <property type="term" value="F:RNA binding"/>
    <property type="evidence" value="ECO:0007669"/>
    <property type="project" value="UniProtKB-KW"/>
</dbReference>
<keyword evidence="4" id="KW-0747">Spliceosome</keyword>
<organism evidence="11 12">
    <name type="scientific">Babjeviella inositovora NRRL Y-12698</name>
    <dbReference type="NCBI Taxonomy" id="984486"/>
    <lineage>
        <taxon>Eukaryota</taxon>
        <taxon>Fungi</taxon>
        <taxon>Dikarya</taxon>
        <taxon>Ascomycota</taxon>
        <taxon>Saccharomycotina</taxon>
        <taxon>Pichiomycetes</taxon>
        <taxon>Serinales incertae sedis</taxon>
        <taxon>Babjeviella</taxon>
    </lineage>
</organism>
<feature type="domain" description="Nop" evidence="10">
    <location>
        <begin position="235"/>
        <end position="357"/>
    </location>
</feature>
<dbReference type="PANTHER" id="PTHR13904:SF0">
    <property type="entry name" value="U4_U6 SMALL NUCLEAR RIBONUCLEOPROTEIN PRP31"/>
    <property type="match status" value="1"/>
</dbReference>
<evidence type="ECO:0000256" key="2">
    <source>
        <dbReference type="ARBA" id="ARBA00005572"/>
    </source>
</evidence>
<dbReference type="SMART" id="SM00931">
    <property type="entry name" value="NOSIC"/>
    <property type="match status" value="1"/>
</dbReference>
<evidence type="ECO:0000313" key="11">
    <source>
        <dbReference type="EMBL" id="ODQ77917.1"/>
    </source>
</evidence>
<feature type="region of interest" description="Disordered" evidence="9">
    <location>
        <begin position="427"/>
        <end position="456"/>
    </location>
</feature>
<dbReference type="EMBL" id="KV454438">
    <property type="protein sequence ID" value="ODQ77917.1"/>
    <property type="molecule type" value="Genomic_DNA"/>
</dbReference>
<reference evidence="12" key="1">
    <citation type="submission" date="2016-05" db="EMBL/GenBank/DDBJ databases">
        <title>Comparative genomics of biotechnologically important yeasts.</title>
        <authorList>
            <consortium name="DOE Joint Genome Institute"/>
            <person name="Riley R."/>
            <person name="Haridas S."/>
            <person name="Wolfe K.H."/>
            <person name="Lopes M.R."/>
            <person name="Hittinger C.T."/>
            <person name="Goker M."/>
            <person name="Salamov A."/>
            <person name="Wisecaver J."/>
            <person name="Long T.M."/>
            <person name="Aerts A.L."/>
            <person name="Barry K."/>
            <person name="Choi C."/>
            <person name="Clum A."/>
            <person name="Coughlan A.Y."/>
            <person name="Deshpande S."/>
            <person name="Douglass A.P."/>
            <person name="Hanson S.J."/>
            <person name="Klenk H.-P."/>
            <person name="Labutti K."/>
            <person name="Lapidus A."/>
            <person name="Lindquist E."/>
            <person name="Lipzen A."/>
            <person name="Meier-Kolthoff J.P."/>
            <person name="Ohm R.A."/>
            <person name="Otillar R.P."/>
            <person name="Pangilinan J."/>
            <person name="Peng Y."/>
            <person name="Rokas A."/>
            <person name="Rosa C.A."/>
            <person name="Scheuner C."/>
            <person name="Sibirny A.A."/>
            <person name="Slot J.C."/>
            <person name="Stielow J.B."/>
            <person name="Sun H."/>
            <person name="Kurtzman C.P."/>
            <person name="Blackwell M."/>
            <person name="Grigoriev I.V."/>
            <person name="Jeffries T.W."/>
        </authorList>
    </citation>
    <scope>NUCLEOTIDE SEQUENCE [LARGE SCALE GENOMIC DNA]</scope>
    <source>
        <strain evidence="12">NRRL Y-12698</strain>
    </source>
</reference>
<evidence type="ECO:0000256" key="9">
    <source>
        <dbReference type="SAM" id="MobiDB-lite"/>
    </source>
</evidence>
<dbReference type="InterPro" id="IPR027105">
    <property type="entry name" value="Prp31"/>
</dbReference>
<dbReference type="PANTHER" id="PTHR13904">
    <property type="entry name" value="PRE-MRNA SPLICING FACTOR PRP31"/>
    <property type="match status" value="1"/>
</dbReference>
<dbReference type="GO" id="GO:0005687">
    <property type="term" value="C:U4 snRNP"/>
    <property type="evidence" value="ECO:0007669"/>
    <property type="project" value="TreeGrafter"/>
</dbReference>
<dbReference type="SUPFAM" id="SSF89124">
    <property type="entry name" value="Nop domain"/>
    <property type="match status" value="1"/>
</dbReference>
<keyword evidence="5" id="KW-0694">RNA-binding</keyword>
<dbReference type="InterPro" id="IPR012976">
    <property type="entry name" value="NOSIC"/>
</dbReference>
<evidence type="ECO:0000256" key="5">
    <source>
        <dbReference type="ARBA" id="ARBA00022884"/>
    </source>
</evidence>
<comment type="similarity">
    <text evidence="2">Belongs to the PRP31 family.</text>
</comment>
<dbReference type="Pfam" id="PF09785">
    <property type="entry name" value="Prp31_C"/>
    <property type="match status" value="1"/>
</dbReference>
<protein>
    <recommendedName>
        <fullName evidence="10">Nop domain-containing protein</fullName>
    </recommendedName>
</protein>
<evidence type="ECO:0000256" key="6">
    <source>
        <dbReference type="ARBA" id="ARBA00023187"/>
    </source>
</evidence>
<keyword evidence="3" id="KW-0507">mRNA processing</keyword>
<evidence type="ECO:0000256" key="8">
    <source>
        <dbReference type="ARBA" id="ARBA00023274"/>
    </source>
</evidence>
<dbReference type="GeneID" id="30150832"/>
<gene>
    <name evidence="11" type="ORF">BABINDRAFT_95284</name>
</gene>
<dbReference type="InterPro" id="IPR019175">
    <property type="entry name" value="Prp31_C"/>
</dbReference>
<dbReference type="Gene3D" id="1.10.246.90">
    <property type="entry name" value="Nop domain"/>
    <property type="match status" value="1"/>
</dbReference>
<evidence type="ECO:0000256" key="7">
    <source>
        <dbReference type="ARBA" id="ARBA00023242"/>
    </source>
</evidence>
<name>A0A1E3QLQ2_9ASCO</name>
<dbReference type="GO" id="GO:0071011">
    <property type="term" value="C:precatalytic spliceosome"/>
    <property type="evidence" value="ECO:0007669"/>
    <property type="project" value="TreeGrafter"/>
</dbReference>